<evidence type="ECO:0000313" key="4">
    <source>
        <dbReference type="Proteomes" id="UP000465306"/>
    </source>
</evidence>
<evidence type="ECO:0000259" key="2">
    <source>
        <dbReference type="PROSITE" id="PS50975"/>
    </source>
</evidence>
<protein>
    <recommendedName>
        <fullName evidence="2">ATP-grasp domain-containing protein</fullName>
    </recommendedName>
</protein>
<name>A0ABQ1BWF8_9MYCO</name>
<sequence length="397" mass="43682">MLMTSLAYENLTGMRLDPELWDIDDHLDADATIEFRRALLAALNSESVLLPYRPSNFLSAIHFARQDRCTQLGLFGAQQSAFEHKPWVESAIRGLGLPSIPWTYIADEEQLRARDLCSRGAVVLRRSRTSGGEGFTRVHSPEELIRQWPNVAESFVSVAPYLQNALPINIGATVWADGVTVHHPSVQLIGIKSCVTRDFGYCGNDFGLARDFDHAVICQLETSTTRIGHWLRNHGYLGSFGVDYLLHNGQLLFTEINPRFQGSTHSSCRLDVEAGESCLLLEHVAAWLQVPCPESMPLATRVSNAPNFANLVVHWTGEDGAHVDTGSLMDAVRVVEPQVRADVIVGSAVTNQRGSAVARLALRRRVTRTGFDLDDQLNTAIGQWQTAGATELTGGQA</sequence>
<proteinExistence type="predicted"/>
<comment type="caution">
    <text evidence="3">The sequence shown here is derived from an EMBL/GenBank/DDBJ whole genome shotgun (WGS) entry which is preliminary data.</text>
</comment>
<keyword evidence="1" id="KW-0547">Nucleotide-binding</keyword>
<accession>A0ABQ1BWF8</accession>
<organism evidence="3 4">
    <name type="scientific">Mycobacterium kubicae</name>
    <dbReference type="NCBI Taxonomy" id="120959"/>
    <lineage>
        <taxon>Bacteria</taxon>
        <taxon>Bacillati</taxon>
        <taxon>Actinomycetota</taxon>
        <taxon>Actinomycetes</taxon>
        <taxon>Mycobacteriales</taxon>
        <taxon>Mycobacteriaceae</taxon>
        <taxon>Mycobacterium</taxon>
        <taxon>Mycobacterium simiae complex</taxon>
    </lineage>
</organism>
<dbReference type="PROSITE" id="PS50975">
    <property type="entry name" value="ATP_GRASP"/>
    <property type="match status" value="1"/>
</dbReference>
<dbReference type="EMBL" id="BLKU01000005">
    <property type="protein sequence ID" value="GFG67923.1"/>
    <property type="molecule type" value="Genomic_DNA"/>
</dbReference>
<reference evidence="3 4" key="1">
    <citation type="journal article" date="2019" name="Emerg. Microbes Infect.">
        <title>Comprehensive subspecies identification of 175 nontuberculous mycobacteria species based on 7547 genomic profiles.</title>
        <authorList>
            <person name="Matsumoto Y."/>
            <person name="Kinjo T."/>
            <person name="Motooka D."/>
            <person name="Nabeya D."/>
            <person name="Jung N."/>
            <person name="Uechi K."/>
            <person name="Horii T."/>
            <person name="Iida T."/>
            <person name="Fujita J."/>
            <person name="Nakamura S."/>
        </authorList>
    </citation>
    <scope>NUCLEOTIDE SEQUENCE [LARGE SCALE GENOMIC DNA]</scope>
    <source>
        <strain evidence="3 4">JCM 13573</strain>
    </source>
</reference>
<gene>
    <name evidence="3" type="ORF">MKUB_54130</name>
</gene>
<dbReference type="InterPro" id="IPR011761">
    <property type="entry name" value="ATP-grasp"/>
</dbReference>
<dbReference type="Gene3D" id="3.30.470.20">
    <property type="entry name" value="ATP-grasp fold, B domain"/>
    <property type="match status" value="1"/>
</dbReference>
<dbReference type="SUPFAM" id="SSF56059">
    <property type="entry name" value="Glutathione synthetase ATP-binding domain-like"/>
    <property type="match status" value="1"/>
</dbReference>
<keyword evidence="4" id="KW-1185">Reference proteome</keyword>
<keyword evidence="1" id="KW-0067">ATP-binding</keyword>
<feature type="domain" description="ATP-grasp" evidence="2">
    <location>
        <begin position="89"/>
        <end position="285"/>
    </location>
</feature>
<evidence type="ECO:0000256" key="1">
    <source>
        <dbReference type="PROSITE-ProRule" id="PRU00409"/>
    </source>
</evidence>
<dbReference type="Proteomes" id="UP000465306">
    <property type="component" value="Unassembled WGS sequence"/>
</dbReference>
<evidence type="ECO:0000313" key="3">
    <source>
        <dbReference type="EMBL" id="GFG67923.1"/>
    </source>
</evidence>